<dbReference type="GO" id="GO:0007165">
    <property type="term" value="P:signal transduction"/>
    <property type="evidence" value="ECO:0007669"/>
    <property type="project" value="InterPro"/>
</dbReference>
<dbReference type="InterPro" id="IPR000157">
    <property type="entry name" value="TIR_dom"/>
</dbReference>
<comment type="caution">
    <text evidence="2">The sequence shown here is derived from an EMBL/GenBank/DDBJ whole genome shotgun (WGS) entry which is preliminary data.</text>
</comment>
<feature type="domain" description="TIR" evidence="1">
    <location>
        <begin position="5"/>
        <end position="88"/>
    </location>
</feature>
<dbReference type="SUPFAM" id="SSF52200">
    <property type="entry name" value="Toll/Interleukin receptor TIR domain"/>
    <property type="match status" value="1"/>
</dbReference>
<evidence type="ECO:0000313" key="3">
    <source>
        <dbReference type="Proteomes" id="UP000320176"/>
    </source>
</evidence>
<gene>
    <name evidence="2" type="ORF">Pla52n_10010</name>
</gene>
<dbReference type="Proteomes" id="UP000320176">
    <property type="component" value="Unassembled WGS sequence"/>
</dbReference>
<dbReference type="Pfam" id="PF13676">
    <property type="entry name" value="TIR_2"/>
    <property type="match status" value="1"/>
</dbReference>
<evidence type="ECO:0000259" key="1">
    <source>
        <dbReference type="Pfam" id="PF13676"/>
    </source>
</evidence>
<reference evidence="2 3" key="1">
    <citation type="submission" date="2019-02" db="EMBL/GenBank/DDBJ databases">
        <title>Deep-cultivation of Planctomycetes and their phenomic and genomic characterization uncovers novel biology.</title>
        <authorList>
            <person name="Wiegand S."/>
            <person name="Jogler M."/>
            <person name="Boedeker C."/>
            <person name="Pinto D."/>
            <person name="Vollmers J."/>
            <person name="Rivas-Marin E."/>
            <person name="Kohn T."/>
            <person name="Peeters S.H."/>
            <person name="Heuer A."/>
            <person name="Rast P."/>
            <person name="Oberbeckmann S."/>
            <person name="Bunk B."/>
            <person name="Jeske O."/>
            <person name="Meyerdierks A."/>
            <person name="Storesund J.E."/>
            <person name="Kallscheuer N."/>
            <person name="Luecker S."/>
            <person name="Lage O.M."/>
            <person name="Pohl T."/>
            <person name="Merkel B.J."/>
            <person name="Hornburger P."/>
            <person name="Mueller R.-W."/>
            <person name="Bruemmer F."/>
            <person name="Labrenz M."/>
            <person name="Spormann A.M."/>
            <person name="Op Den Camp H."/>
            <person name="Overmann J."/>
            <person name="Amann R."/>
            <person name="Jetten M.S.M."/>
            <person name="Mascher T."/>
            <person name="Medema M.H."/>
            <person name="Devos D.P."/>
            <person name="Kaster A.-K."/>
            <person name="Ovreas L."/>
            <person name="Rohde M."/>
            <person name="Galperin M.Y."/>
            <person name="Jogler C."/>
        </authorList>
    </citation>
    <scope>NUCLEOTIDE SEQUENCE [LARGE SCALE GENOMIC DNA]</scope>
    <source>
        <strain evidence="2 3">Pla52n</strain>
    </source>
</reference>
<evidence type="ECO:0000313" key="2">
    <source>
        <dbReference type="EMBL" id="TWU08418.1"/>
    </source>
</evidence>
<sequence length="437" mass="50256">MTFRVFLSYKSQDSNLARHVASWLRHNQIECWFAEDQIPLEGQEDFKAIVDQIAKGITQATHVLVFSSDLYVQADWCQIEFQLLRACDLLSSKSAAEIRLAPRDAAHLAQDSLERMWNHPQIGDVPRMNSRSDRILDLQKLERFLRVDCGWPLPETMQRLVTEPDLESVPVHLPFLGLSIRLPGWKARDIGIRHLGEDFEFSQSFVRDVNGIVDLEIRANRFPRNSSPFDNDGTSDDLDLRRDAYAMAKYFQSQLPANQLRHVTILGIHLVFIGSRSHFAISFAAARSGGPLVAYRKYVLVLWDEQTSFHYELVFTFCVHGPPERLRSLEPMLESIIQSFRYSESAMQTFRMVNQDFVREPPLDPSRFQHPISNTSGSVLSRFESPSGFFEPLPPATDSRNFLQRLANMPEQTDVAFSELGGWHRFSKYIRNPQVKP</sequence>
<keyword evidence="3" id="KW-1185">Reference proteome</keyword>
<protein>
    <recommendedName>
        <fullName evidence="1">TIR domain-containing protein</fullName>
    </recommendedName>
</protein>
<dbReference type="RefSeq" id="WP_197454289.1">
    <property type="nucleotide sequence ID" value="NZ_CP151726.1"/>
</dbReference>
<proteinExistence type="predicted"/>
<dbReference type="InterPro" id="IPR035897">
    <property type="entry name" value="Toll_tir_struct_dom_sf"/>
</dbReference>
<accession>A0A5C6B8X2</accession>
<dbReference type="Gene3D" id="3.40.50.10140">
    <property type="entry name" value="Toll/interleukin-1 receptor homology (TIR) domain"/>
    <property type="match status" value="1"/>
</dbReference>
<organism evidence="2 3">
    <name type="scientific">Stieleria varia</name>
    <dbReference type="NCBI Taxonomy" id="2528005"/>
    <lineage>
        <taxon>Bacteria</taxon>
        <taxon>Pseudomonadati</taxon>
        <taxon>Planctomycetota</taxon>
        <taxon>Planctomycetia</taxon>
        <taxon>Pirellulales</taxon>
        <taxon>Pirellulaceae</taxon>
        <taxon>Stieleria</taxon>
    </lineage>
</organism>
<dbReference type="AlphaFoldDB" id="A0A5C6B8X2"/>
<dbReference type="EMBL" id="SJPN01000001">
    <property type="protein sequence ID" value="TWU08418.1"/>
    <property type="molecule type" value="Genomic_DNA"/>
</dbReference>
<name>A0A5C6B8X2_9BACT</name>